<gene>
    <name evidence="2" type="ORF">RRF57_013191</name>
</gene>
<feature type="compositionally biased region" description="Basic and acidic residues" evidence="1">
    <location>
        <begin position="19"/>
        <end position="43"/>
    </location>
</feature>
<keyword evidence="3" id="KW-1185">Reference proteome</keyword>
<protein>
    <submittedName>
        <fullName evidence="2">Uncharacterized protein</fullName>
    </submittedName>
</protein>
<dbReference type="EMBL" id="JAWHQM010000120">
    <property type="protein sequence ID" value="KAK5637476.1"/>
    <property type="molecule type" value="Genomic_DNA"/>
</dbReference>
<proteinExistence type="predicted"/>
<organism evidence="2 3">
    <name type="scientific">Xylaria bambusicola</name>
    <dbReference type="NCBI Taxonomy" id="326684"/>
    <lineage>
        <taxon>Eukaryota</taxon>
        <taxon>Fungi</taxon>
        <taxon>Dikarya</taxon>
        <taxon>Ascomycota</taxon>
        <taxon>Pezizomycotina</taxon>
        <taxon>Sordariomycetes</taxon>
        <taxon>Xylariomycetidae</taxon>
        <taxon>Xylariales</taxon>
        <taxon>Xylariaceae</taxon>
        <taxon>Xylaria</taxon>
    </lineage>
</organism>
<dbReference type="AlphaFoldDB" id="A0AAN7ZE38"/>
<reference evidence="2 3" key="1">
    <citation type="submission" date="2023-10" db="EMBL/GenBank/DDBJ databases">
        <title>Draft genome sequence of Xylaria bambusicola isolate GMP-LS, the root and basal stem rot pathogen of sugarcane in Indonesia.</title>
        <authorList>
            <person name="Selvaraj P."/>
            <person name="Muralishankar V."/>
            <person name="Muruganantham S."/>
            <person name="Sp S."/>
            <person name="Haryani S."/>
            <person name="Lau K.J.X."/>
            <person name="Naqvi N.I."/>
        </authorList>
    </citation>
    <scope>NUCLEOTIDE SEQUENCE [LARGE SCALE GENOMIC DNA]</scope>
    <source>
        <strain evidence="2">GMP-LS</strain>
    </source>
</reference>
<feature type="compositionally biased region" description="Polar residues" evidence="1">
    <location>
        <begin position="1"/>
        <end position="13"/>
    </location>
</feature>
<accession>A0AAN7ZE38</accession>
<evidence type="ECO:0000313" key="2">
    <source>
        <dbReference type="EMBL" id="KAK5637476.1"/>
    </source>
</evidence>
<sequence length="85" mass="9840">MPTTNPKFTSSLTPFDPKFLFEEPQQHRNREKPSTTQDQREHTFPQPYQAMYSAARGKRGKDEPRIYDKIASRVATPMLVALSSR</sequence>
<evidence type="ECO:0000256" key="1">
    <source>
        <dbReference type="SAM" id="MobiDB-lite"/>
    </source>
</evidence>
<name>A0AAN7ZE38_9PEZI</name>
<dbReference type="Proteomes" id="UP001305414">
    <property type="component" value="Unassembled WGS sequence"/>
</dbReference>
<evidence type="ECO:0000313" key="3">
    <source>
        <dbReference type="Proteomes" id="UP001305414"/>
    </source>
</evidence>
<feature type="region of interest" description="Disordered" evidence="1">
    <location>
        <begin position="1"/>
        <end position="47"/>
    </location>
</feature>
<comment type="caution">
    <text evidence="2">The sequence shown here is derived from an EMBL/GenBank/DDBJ whole genome shotgun (WGS) entry which is preliminary data.</text>
</comment>